<dbReference type="eggNOG" id="ENOG503468M">
    <property type="taxonomic scope" value="Bacteria"/>
</dbReference>
<dbReference type="Proteomes" id="UP000016587">
    <property type="component" value="Chromosome"/>
</dbReference>
<keyword evidence="1" id="KW-0175">Coiled coil</keyword>
<sequence length="272" mass="29704">MSPRSSGAAGSFDEFANSLASEALSEAAENFFGRRVALEQEAERLRQKAMELHRLAEQALDAAAILGRLLLDEQEAAAFFRTLGVALEPADLSALYCSLRGRPARLRQSRPRALTRAGRYAGLLVAAYSQAHHAFEEYRLGRVVQEGSSRAPKRVSLHYEQVKDWCDEHNCRIREANAIQAPSCVIGFCKQLIGDGDRERIMGGGAHGGCSIDDSMALRPLDFDSLNLPVLPALPAAANRSSLHADIRAFAQALYARRKADVEAALATLQWS</sequence>
<dbReference type="HOGENOM" id="CLU_089248_0_0_7"/>
<feature type="coiled-coil region" evidence="1">
    <location>
        <begin position="28"/>
        <end position="62"/>
    </location>
</feature>
<dbReference type="EMBL" id="CP006585">
    <property type="protein sequence ID" value="AGW14232.1"/>
    <property type="molecule type" value="Genomic_DNA"/>
</dbReference>
<dbReference type="AlphaFoldDB" id="T2GEA0"/>
<reference evidence="2 3" key="1">
    <citation type="journal article" date="2013" name="J. Bacteriol.">
        <title>Roles of HynAB and Ech, the only two hydrogenases found in the model sulfate reducer Desulfovibrio gigas.</title>
        <authorList>
            <person name="Morais-Silva F.O."/>
            <person name="Santos C.I."/>
            <person name="Rodrigues R."/>
            <person name="Pereira I.A."/>
            <person name="Rodrigues-Pousada C."/>
        </authorList>
    </citation>
    <scope>NUCLEOTIDE SEQUENCE [LARGE SCALE GENOMIC DNA]</scope>
    <source>
        <strain evidence="3">ATCC 19364 / DSM 1382 / NCIMB 9332 / VKM B-1759</strain>
    </source>
</reference>
<evidence type="ECO:0000313" key="2">
    <source>
        <dbReference type="EMBL" id="AGW14232.1"/>
    </source>
</evidence>
<dbReference type="STRING" id="1121448.DGI_2493"/>
<dbReference type="PATRIC" id="fig|1121448.10.peg.2446"/>
<dbReference type="RefSeq" id="WP_021761229.1">
    <property type="nucleotide sequence ID" value="NC_022444.1"/>
</dbReference>
<proteinExistence type="predicted"/>
<organism evidence="2 3">
    <name type="scientific">Megalodesulfovibrio gigas (strain ATCC 19364 / DSM 1382 / NCIMB 9332 / VKM B-1759)</name>
    <name type="common">Desulfovibrio gigas</name>
    <dbReference type="NCBI Taxonomy" id="1121448"/>
    <lineage>
        <taxon>Bacteria</taxon>
        <taxon>Pseudomonadati</taxon>
        <taxon>Thermodesulfobacteriota</taxon>
        <taxon>Desulfovibrionia</taxon>
        <taxon>Desulfovibrionales</taxon>
        <taxon>Desulfovibrionaceae</taxon>
        <taxon>Megalodesulfovibrio</taxon>
    </lineage>
</organism>
<reference evidence="3" key="2">
    <citation type="submission" date="2013-07" db="EMBL/GenBank/DDBJ databases">
        <authorList>
            <person name="Morais-Silva F.O."/>
            <person name="Rezende A.M."/>
            <person name="Pimentel C."/>
            <person name="Resende D.M."/>
            <person name="Santos C.I."/>
            <person name="Clemente C."/>
            <person name="de Oliveira L.M."/>
            <person name="da Silva S.M."/>
            <person name="Costa D.A."/>
            <person name="Varela-Raposo A."/>
            <person name="Horacio E.C.A."/>
            <person name="Matos M."/>
            <person name="Flores O."/>
            <person name="Ruiz J.C."/>
            <person name="Rodrigues-Pousada C."/>
        </authorList>
    </citation>
    <scope>NUCLEOTIDE SEQUENCE [LARGE SCALE GENOMIC DNA]</scope>
    <source>
        <strain evidence="3">ATCC 19364 / DSM 1382 / NCIMB 9332 / VKM B-1759</strain>
    </source>
</reference>
<keyword evidence="3" id="KW-1185">Reference proteome</keyword>
<protein>
    <submittedName>
        <fullName evidence="2">Uncharacterized protein</fullName>
    </submittedName>
</protein>
<evidence type="ECO:0000313" key="3">
    <source>
        <dbReference type="Proteomes" id="UP000016587"/>
    </source>
</evidence>
<dbReference type="OrthoDB" id="5470186at2"/>
<gene>
    <name evidence="2" type="ORF">DGI_2493</name>
</gene>
<dbReference type="KEGG" id="dgg:DGI_2493"/>
<accession>T2GEA0</accession>
<name>T2GEA0_MEGG1</name>
<evidence type="ECO:0000256" key="1">
    <source>
        <dbReference type="SAM" id="Coils"/>
    </source>
</evidence>